<dbReference type="Pfam" id="PF11306">
    <property type="entry name" value="DUF3108"/>
    <property type="match status" value="1"/>
</dbReference>
<dbReference type="EMBL" id="SMTG01000002">
    <property type="protein sequence ID" value="TDK32601.1"/>
    <property type="molecule type" value="Genomic_DNA"/>
</dbReference>
<reference evidence="2 3" key="1">
    <citation type="submission" date="2019-03" db="EMBL/GenBank/DDBJ databases">
        <title>Luteimonas zhaokaii sp.nov., isolated from the rectal contents of Plateau pika in Yushu, Qinghai Province, China.</title>
        <authorList>
            <person name="Zhang G."/>
        </authorList>
    </citation>
    <scope>NUCLEOTIDE SEQUENCE [LARGE SCALE GENOMIC DNA]</scope>
    <source>
        <strain evidence="2 3">THG-MD21</strain>
    </source>
</reference>
<accession>A0A4R5UC02</accession>
<evidence type="ECO:0000313" key="3">
    <source>
        <dbReference type="Proteomes" id="UP000295543"/>
    </source>
</evidence>
<feature type="signal peptide" evidence="1">
    <location>
        <begin position="1"/>
        <end position="29"/>
    </location>
</feature>
<keyword evidence="3" id="KW-1185">Reference proteome</keyword>
<dbReference type="OrthoDB" id="6007799at2"/>
<dbReference type="InterPro" id="IPR021457">
    <property type="entry name" value="DUF3108"/>
</dbReference>
<sequence length="239" mass="26438">MMKIRTSLSRLLATASVALLTLAALPAMAIEPFSASYQANYMGMRAQANMNLAREGGNRWKYALQVAGAGARLEQNTVFETNGDQWRPVSSSDSQRGESGLAAMLMKNRELTTRYDWSAGEARFSGDVREGQSAPVPLQAGDLDGMLMNLVLVRDVQAGKSPLRYRLVEDGRAKRQLFERQGTEQVTVGGKSMQATKVVRTDGRREIIAWIVDDLPVPARLLQRRDGKDHIDMRLQAVN</sequence>
<protein>
    <submittedName>
        <fullName evidence="2">DUF3108 domain-containing protein</fullName>
    </submittedName>
</protein>
<comment type="caution">
    <text evidence="2">The sequence shown here is derived from an EMBL/GenBank/DDBJ whole genome shotgun (WGS) entry which is preliminary data.</text>
</comment>
<dbReference type="Proteomes" id="UP000295543">
    <property type="component" value="Unassembled WGS sequence"/>
</dbReference>
<gene>
    <name evidence="2" type="ORF">E2F49_00530</name>
</gene>
<evidence type="ECO:0000313" key="2">
    <source>
        <dbReference type="EMBL" id="TDK32601.1"/>
    </source>
</evidence>
<dbReference type="AlphaFoldDB" id="A0A4R5UC02"/>
<proteinExistence type="predicted"/>
<keyword evidence="1" id="KW-0732">Signal</keyword>
<feature type="chain" id="PRO_5020460574" evidence="1">
    <location>
        <begin position="30"/>
        <end position="239"/>
    </location>
</feature>
<organism evidence="2 3">
    <name type="scientific">Luteimonas terrae</name>
    <dbReference type="NCBI Taxonomy" id="1530191"/>
    <lineage>
        <taxon>Bacteria</taxon>
        <taxon>Pseudomonadati</taxon>
        <taxon>Pseudomonadota</taxon>
        <taxon>Gammaproteobacteria</taxon>
        <taxon>Lysobacterales</taxon>
        <taxon>Lysobacteraceae</taxon>
        <taxon>Luteimonas</taxon>
    </lineage>
</organism>
<evidence type="ECO:0000256" key="1">
    <source>
        <dbReference type="SAM" id="SignalP"/>
    </source>
</evidence>
<name>A0A4R5UC02_9GAMM</name>